<gene>
    <name evidence="3" type="ORF">NQ315_011524</name>
</gene>
<proteinExistence type="predicted"/>
<keyword evidence="2" id="KW-0732">Signal</keyword>
<evidence type="ECO:0008006" key="5">
    <source>
        <dbReference type="Google" id="ProtNLM"/>
    </source>
</evidence>
<comment type="caution">
    <text evidence="3">The sequence shown here is derived from an EMBL/GenBank/DDBJ whole genome shotgun (WGS) entry which is preliminary data.</text>
</comment>
<feature type="signal peptide" evidence="2">
    <location>
        <begin position="1"/>
        <end position="21"/>
    </location>
</feature>
<organism evidence="3 4">
    <name type="scientific">Exocentrus adspersus</name>
    <dbReference type="NCBI Taxonomy" id="1586481"/>
    <lineage>
        <taxon>Eukaryota</taxon>
        <taxon>Metazoa</taxon>
        <taxon>Ecdysozoa</taxon>
        <taxon>Arthropoda</taxon>
        <taxon>Hexapoda</taxon>
        <taxon>Insecta</taxon>
        <taxon>Pterygota</taxon>
        <taxon>Neoptera</taxon>
        <taxon>Endopterygota</taxon>
        <taxon>Coleoptera</taxon>
        <taxon>Polyphaga</taxon>
        <taxon>Cucujiformia</taxon>
        <taxon>Chrysomeloidea</taxon>
        <taxon>Cerambycidae</taxon>
        <taxon>Lamiinae</taxon>
        <taxon>Acanthocinini</taxon>
        <taxon>Exocentrus</taxon>
    </lineage>
</organism>
<keyword evidence="4" id="KW-1185">Reference proteome</keyword>
<evidence type="ECO:0000313" key="4">
    <source>
        <dbReference type="Proteomes" id="UP001159042"/>
    </source>
</evidence>
<keyword evidence="1" id="KW-0175">Coiled coil</keyword>
<feature type="chain" id="PRO_5043709531" description="Protein TsetseEP domain-containing protein" evidence="2">
    <location>
        <begin position="22"/>
        <end position="241"/>
    </location>
</feature>
<sequence length="241" mass="26284">MIKLGFILAATLLVSSTQVYSEDDSGEQKDASDLLRELVEYINKSLTEAKTNLAAAEQQVNGSVSVLEDKIAVTIKRNENKLKSLDQLKKRAAEANANIDECLEKSEAQLLNVPNQLSNISSSCHEVSSRLEEIISISQDALDRAQALVNEVFDVEDEIDDCGGGLKAVRCVAQLAIKIVDDFRGVEKDLVSDVNEAEMLIEEIDATEIDVCDSDVVDQIESDAQVVLQEIGECADKIIKG</sequence>
<reference evidence="3 4" key="1">
    <citation type="journal article" date="2023" name="Insect Mol. Biol.">
        <title>Genome sequencing provides insights into the evolution of gene families encoding plant cell wall-degrading enzymes in longhorned beetles.</title>
        <authorList>
            <person name="Shin N.R."/>
            <person name="Okamura Y."/>
            <person name="Kirsch R."/>
            <person name="Pauchet Y."/>
        </authorList>
    </citation>
    <scope>NUCLEOTIDE SEQUENCE [LARGE SCALE GENOMIC DNA]</scope>
    <source>
        <strain evidence="3">EAD_L_NR</strain>
    </source>
</reference>
<evidence type="ECO:0000313" key="3">
    <source>
        <dbReference type="EMBL" id="KAJ8918067.1"/>
    </source>
</evidence>
<dbReference type="AlphaFoldDB" id="A0AAV8VVX8"/>
<evidence type="ECO:0000256" key="2">
    <source>
        <dbReference type="SAM" id="SignalP"/>
    </source>
</evidence>
<evidence type="ECO:0000256" key="1">
    <source>
        <dbReference type="SAM" id="Coils"/>
    </source>
</evidence>
<dbReference type="SUPFAM" id="SSF57997">
    <property type="entry name" value="Tropomyosin"/>
    <property type="match status" value="1"/>
</dbReference>
<dbReference type="Proteomes" id="UP001159042">
    <property type="component" value="Unassembled WGS sequence"/>
</dbReference>
<protein>
    <recommendedName>
        <fullName evidence="5">Protein TsetseEP domain-containing protein</fullName>
    </recommendedName>
</protein>
<name>A0AAV8VVX8_9CUCU</name>
<feature type="coiled-coil region" evidence="1">
    <location>
        <begin position="39"/>
        <end position="105"/>
    </location>
</feature>
<dbReference type="EMBL" id="JANEYG010000028">
    <property type="protein sequence ID" value="KAJ8918067.1"/>
    <property type="molecule type" value="Genomic_DNA"/>
</dbReference>
<accession>A0AAV8VVX8</accession>